<name>A0A8T2R669_CERRI</name>
<proteinExistence type="predicted"/>
<comment type="caution">
    <text evidence="2">The sequence shown here is derived from an EMBL/GenBank/DDBJ whole genome shotgun (WGS) entry which is preliminary data.</text>
</comment>
<gene>
    <name evidence="2" type="ORF">KP509_29G007000</name>
</gene>
<organism evidence="2 3">
    <name type="scientific">Ceratopteris richardii</name>
    <name type="common">Triangle waterfern</name>
    <dbReference type="NCBI Taxonomy" id="49495"/>
    <lineage>
        <taxon>Eukaryota</taxon>
        <taxon>Viridiplantae</taxon>
        <taxon>Streptophyta</taxon>
        <taxon>Embryophyta</taxon>
        <taxon>Tracheophyta</taxon>
        <taxon>Polypodiopsida</taxon>
        <taxon>Polypodiidae</taxon>
        <taxon>Polypodiales</taxon>
        <taxon>Pteridineae</taxon>
        <taxon>Pteridaceae</taxon>
        <taxon>Parkerioideae</taxon>
        <taxon>Ceratopteris</taxon>
    </lineage>
</organism>
<evidence type="ECO:0000313" key="2">
    <source>
        <dbReference type="EMBL" id="KAH7291218.1"/>
    </source>
</evidence>
<dbReference type="Proteomes" id="UP000825935">
    <property type="component" value="Chromosome 29"/>
</dbReference>
<dbReference type="AlphaFoldDB" id="A0A8T2R669"/>
<dbReference type="InterPro" id="IPR012337">
    <property type="entry name" value="RNaseH-like_sf"/>
</dbReference>
<protein>
    <submittedName>
        <fullName evidence="2">Uncharacterized protein</fullName>
    </submittedName>
</protein>
<evidence type="ECO:0000313" key="3">
    <source>
        <dbReference type="Proteomes" id="UP000825935"/>
    </source>
</evidence>
<keyword evidence="3" id="KW-1185">Reference proteome</keyword>
<feature type="region of interest" description="Disordered" evidence="1">
    <location>
        <begin position="119"/>
        <end position="221"/>
    </location>
</feature>
<dbReference type="OrthoDB" id="4951847at2759"/>
<feature type="compositionally biased region" description="Basic residues" evidence="1">
    <location>
        <begin position="119"/>
        <end position="132"/>
    </location>
</feature>
<sequence length="221" mass="25522">MEKLIAIWMRGEIPLFFPLHVGIESQWNWSAFALIPTKVRNRLSPQQMEKLIYCRTNLRMLQNIPNMETLKQVNVDRFWPSVRDTPLPSYDMPQDDEELFFAELYRELCSIDVRQTRSRTNKGRVRGVRGRGKGLIIRRASTTSHGDGASTSRAPASTYTRRKGRRTLPSMPLSSRFDDEGNLVRDPPTPPSSTYEMKTSDSLDDDYDDNDIDEMEDADDE</sequence>
<reference evidence="2" key="1">
    <citation type="submission" date="2021-08" db="EMBL/GenBank/DDBJ databases">
        <title>WGS assembly of Ceratopteris richardii.</title>
        <authorList>
            <person name="Marchant D.B."/>
            <person name="Chen G."/>
            <person name="Jenkins J."/>
            <person name="Shu S."/>
            <person name="Leebens-Mack J."/>
            <person name="Grimwood J."/>
            <person name="Schmutz J."/>
            <person name="Soltis P."/>
            <person name="Soltis D."/>
            <person name="Chen Z.-H."/>
        </authorList>
    </citation>
    <scope>NUCLEOTIDE SEQUENCE</scope>
    <source>
        <strain evidence="2">Whitten #5841</strain>
        <tissue evidence="2">Leaf</tissue>
    </source>
</reference>
<feature type="compositionally biased region" description="Acidic residues" evidence="1">
    <location>
        <begin position="202"/>
        <end position="221"/>
    </location>
</feature>
<accession>A0A8T2R669</accession>
<feature type="compositionally biased region" description="Polar residues" evidence="1">
    <location>
        <begin position="140"/>
        <end position="159"/>
    </location>
</feature>
<dbReference type="SUPFAM" id="SSF53098">
    <property type="entry name" value="Ribonuclease H-like"/>
    <property type="match status" value="1"/>
</dbReference>
<evidence type="ECO:0000256" key="1">
    <source>
        <dbReference type="SAM" id="MobiDB-lite"/>
    </source>
</evidence>
<dbReference type="EMBL" id="CM035434">
    <property type="protein sequence ID" value="KAH7291218.1"/>
    <property type="molecule type" value="Genomic_DNA"/>
</dbReference>